<evidence type="ECO:0000313" key="3">
    <source>
        <dbReference type="EMBL" id="KAH7115992.1"/>
    </source>
</evidence>
<comment type="caution">
    <text evidence="3">The sequence shown here is derived from an EMBL/GenBank/DDBJ whole genome shotgun (WGS) entry which is preliminary data.</text>
</comment>
<dbReference type="PANTHER" id="PTHR12069">
    <property type="entry name" value="DNA-DIRECTED RNA POLYMERASES III 80 KDA POLYPEPTIDE RNA POLYMERASE III SUBUNIT 5"/>
    <property type="match status" value="1"/>
</dbReference>
<dbReference type="OrthoDB" id="340681at2759"/>
<feature type="region of interest" description="Disordered" evidence="1">
    <location>
        <begin position="155"/>
        <end position="187"/>
    </location>
</feature>
<dbReference type="Pfam" id="PF04801">
    <property type="entry name" value="RPC5"/>
    <property type="match status" value="2"/>
</dbReference>
<dbReference type="PANTHER" id="PTHR12069:SF0">
    <property type="entry name" value="DNA-DIRECTED RNA POLYMERASE III SUBUNIT RPC5"/>
    <property type="match status" value="1"/>
</dbReference>
<evidence type="ECO:0000256" key="1">
    <source>
        <dbReference type="SAM" id="MobiDB-lite"/>
    </source>
</evidence>
<organism evidence="3 4">
    <name type="scientific">Dendryphion nanum</name>
    <dbReference type="NCBI Taxonomy" id="256645"/>
    <lineage>
        <taxon>Eukaryota</taxon>
        <taxon>Fungi</taxon>
        <taxon>Dikarya</taxon>
        <taxon>Ascomycota</taxon>
        <taxon>Pezizomycotina</taxon>
        <taxon>Dothideomycetes</taxon>
        <taxon>Pleosporomycetidae</taxon>
        <taxon>Pleosporales</taxon>
        <taxon>Torulaceae</taxon>
        <taxon>Dendryphion</taxon>
    </lineage>
</organism>
<proteinExistence type="predicted"/>
<feature type="region of interest" description="Disordered" evidence="1">
    <location>
        <begin position="348"/>
        <end position="372"/>
    </location>
</feature>
<feature type="signal peptide" evidence="2">
    <location>
        <begin position="1"/>
        <end position="25"/>
    </location>
</feature>
<evidence type="ECO:0000313" key="4">
    <source>
        <dbReference type="Proteomes" id="UP000700596"/>
    </source>
</evidence>
<evidence type="ECO:0000256" key="2">
    <source>
        <dbReference type="SAM" id="SignalP"/>
    </source>
</evidence>
<feature type="chain" id="PRO_5040157161" evidence="2">
    <location>
        <begin position="26"/>
        <end position="372"/>
    </location>
</feature>
<feature type="region of interest" description="Disordered" evidence="1">
    <location>
        <begin position="28"/>
        <end position="60"/>
    </location>
</feature>
<dbReference type="AlphaFoldDB" id="A0A9P9DBM9"/>
<name>A0A9P9DBM9_9PLEO</name>
<sequence length="372" mass="41484">MASPGGISLTIALELLLIEIIAVAATDESPSTLPPDASPSHIDPQVDNPGLESDTDTEDDDPVVAEYDIYVFEPEHPLYILQYVDRPADKPFTSNDDCSPIEMRIKPKSGFVEVDVPLNIHENYDRVKGVRFGEAVRKTKGLGQQSYGPAVGFERAMPRPKRRGAADEDEEMENNEPNDVPNTEDDYDLDKYVRDFDDANEKGHVFSTVTYGGQIEAYEKGKPTYMAGVFKGNQLHLTKVAGFVKLSTEFHHIDASAHLDIVSSRKKPSGGAQEPRSILTSSTAEITQEAAKFYKEAAQEPWERLRYSDQDDPEAWSCFNNRMYLHDTNNSVQLISNMTNEEYVESVSAKKGGRKTTTAERPEILEIEDKDG</sequence>
<dbReference type="GO" id="GO:0042797">
    <property type="term" value="P:tRNA transcription by RNA polymerase III"/>
    <property type="evidence" value="ECO:0007669"/>
    <property type="project" value="TreeGrafter"/>
</dbReference>
<keyword evidence="2" id="KW-0732">Signal</keyword>
<reference evidence="3" key="1">
    <citation type="journal article" date="2021" name="Nat. Commun.">
        <title>Genetic determinants of endophytism in the Arabidopsis root mycobiome.</title>
        <authorList>
            <person name="Mesny F."/>
            <person name="Miyauchi S."/>
            <person name="Thiergart T."/>
            <person name="Pickel B."/>
            <person name="Atanasova L."/>
            <person name="Karlsson M."/>
            <person name="Huettel B."/>
            <person name="Barry K.W."/>
            <person name="Haridas S."/>
            <person name="Chen C."/>
            <person name="Bauer D."/>
            <person name="Andreopoulos W."/>
            <person name="Pangilinan J."/>
            <person name="LaButti K."/>
            <person name="Riley R."/>
            <person name="Lipzen A."/>
            <person name="Clum A."/>
            <person name="Drula E."/>
            <person name="Henrissat B."/>
            <person name="Kohler A."/>
            <person name="Grigoriev I.V."/>
            <person name="Martin F.M."/>
            <person name="Hacquard S."/>
        </authorList>
    </citation>
    <scope>NUCLEOTIDE SEQUENCE</scope>
    <source>
        <strain evidence="3">MPI-CAGE-CH-0243</strain>
    </source>
</reference>
<dbReference type="GO" id="GO:0005666">
    <property type="term" value="C:RNA polymerase III complex"/>
    <property type="evidence" value="ECO:0007669"/>
    <property type="project" value="TreeGrafter"/>
</dbReference>
<gene>
    <name evidence="3" type="ORF">B0J11DRAFT_571747</name>
</gene>
<dbReference type="Proteomes" id="UP000700596">
    <property type="component" value="Unassembled WGS sequence"/>
</dbReference>
<dbReference type="EMBL" id="JAGMWT010000015">
    <property type="protein sequence ID" value="KAH7115992.1"/>
    <property type="molecule type" value="Genomic_DNA"/>
</dbReference>
<dbReference type="InterPro" id="IPR006886">
    <property type="entry name" value="RNA_pol_III_Rpc5"/>
</dbReference>
<keyword evidence="4" id="KW-1185">Reference proteome</keyword>
<feature type="compositionally biased region" description="Acidic residues" evidence="1">
    <location>
        <begin position="167"/>
        <end position="187"/>
    </location>
</feature>
<accession>A0A9P9DBM9</accession>
<protein>
    <submittedName>
        <fullName evidence="3">Uncharacterized protein</fullName>
    </submittedName>
</protein>